<proteinExistence type="predicted"/>
<name>A0ABQ8LYM4_LABRO</name>
<comment type="caution">
    <text evidence="1">The sequence shown here is derived from an EMBL/GenBank/DDBJ whole genome shotgun (WGS) entry which is preliminary data.</text>
</comment>
<dbReference type="EMBL" id="JACTAM010000016">
    <property type="protein sequence ID" value="KAI2655730.1"/>
    <property type="molecule type" value="Genomic_DNA"/>
</dbReference>
<reference evidence="1 2" key="1">
    <citation type="submission" date="2022-01" db="EMBL/GenBank/DDBJ databases">
        <title>A high-quality chromosome-level genome assembly of rohu carp, Labeo rohita.</title>
        <authorList>
            <person name="Arick M.A. II"/>
            <person name="Hsu C.-Y."/>
            <person name="Magbanua Z."/>
            <person name="Pechanova O."/>
            <person name="Grover C."/>
            <person name="Miller E."/>
            <person name="Thrash A."/>
            <person name="Ezzel L."/>
            <person name="Alam S."/>
            <person name="Benzie J."/>
            <person name="Hamilton M."/>
            <person name="Karsi A."/>
            <person name="Lawrence M.L."/>
            <person name="Peterson D.G."/>
        </authorList>
    </citation>
    <scope>NUCLEOTIDE SEQUENCE [LARGE SCALE GENOMIC DNA]</scope>
    <source>
        <strain evidence="2">BAU-BD-2019</strain>
        <tissue evidence="1">Blood</tissue>
    </source>
</reference>
<accession>A0ABQ8LYM4</accession>
<sequence length="195" mass="22334">MPSISADSVDLLLESFNSKVKNVIDDIAPVKVSKKTGRQKSCWRKSTAVESMKRQCRKAERMWRKTKLEIHYSTYKDSLHAFNVELATARQKFFSNLINSNLNNTRTLFATVERLTNPPSQIPSEMLSDSKCNEFASFFSEKIIKIRKVISTSSSKIIEKVVFNQLNNYLNSNGYLDNFQSGFRPHHSTETALVK</sequence>
<organism evidence="1 2">
    <name type="scientific">Labeo rohita</name>
    <name type="common">Indian major carp</name>
    <name type="synonym">Cyprinus rohita</name>
    <dbReference type="NCBI Taxonomy" id="84645"/>
    <lineage>
        <taxon>Eukaryota</taxon>
        <taxon>Metazoa</taxon>
        <taxon>Chordata</taxon>
        <taxon>Craniata</taxon>
        <taxon>Vertebrata</taxon>
        <taxon>Euteleostomi</taxon>
        <taxon>Actinopterygii</taxon>
        <taxon>Neopterygii</taxon>
        <taxon>Teleostei</taxon>
        <taxon>Ostariophysi</taxon>
        <taxon>Cypriniformes</taxon>
        <taxon>Cyprinidae</taxon>
        <taxon>Labeoninae</taxon>
        <taxon>Labeonini</taxon>
        <taxon>Labeo</taxon>
    </lineage>
</organism>
<gene>
    <name evidence="1" type="ORF">H4Q32_024334</name>
</gene>
<evidence type="ECO:0000313" key="2">
    <source>
        <dbReference type="Proteomes" id="UP000830375"/>
    </source>
</evidence>
<protein>
    <submittedName>
        <fullName evidence="1">Acetyl-CoA carboxylase, mitochondrial</fullName>
    </submittedName>
</protein>
<dbReference type="Proteomes" id="UP000830375">
    <property type="component" value="Unassembled WGS sequence"/>
</dbReference>
<evidence type="ECO:0000313" key="1">
    <source>
        <dbReference type="EMBL" id="KAI2655730.1"/>
    </source>
</evidence>
<keyword evidence="2" id="KW-1185">Reference proteome</keyword>